<dbReference type="PATRIC" id="fig|1359157.3.peg.1041"/>
<protein>
    <submittedName>
        <fullName evidence="1">Uncharacterized protein</fullName>
    </submittedName>
</protein>
<accession>A0A0F3PUX2</accession>
<proteinExistence type="predicted"/>
<name>A0A0F3PUX2_ANAPH</name>
<gene>
    <name evidence="2" type="ORF">APHCRT_1203</name>
    <name evidence="1" type="ORF">APHCRT_1237</name>
</gene>
<dbReference type="EMBL" id="LAOD01000024">
    <property type="protein sequence ID" value="KJV84031.1"/>
    <property type="molecule type" value="Genomic_DNA"/>
</dbReference>
<dbReference type="AlphaFoldDB" id="A0A0F3PUX2"/>
<reference evidence="1 3" key="1">
    <citation type="submission" date="2015-01" db="EMBL/GenBank/DDBJ databases">
        <title>Genome Sequencing of Rickettsiales.</title>
        <authorList>
            <person name="Daugherty S.C."/>
            <person name="Su Q."/>
            <person name="Abolude K."/>
            <person name="Beier-Sexton M."/>
            <person name="Carlyon J.A."/>
            <person name="Carter R."/>
            <person name="Day N.P."/>
            <person name="Dumler S.J."/>
            <person name="Dyachenko V."/>
            <person name="Godinez A."/>
            <person name="Kurtti T.J."/>
            <person name="Lichay M."/>
            <person name="Mullins K.E."/>
            <person name="Ott S."/>
            <person name="Pappas-Brown V."/>
            <person name="Paris D.H."/>
            <person name="Patel P."/>
            <person name="Richards A.L."/>
            <person name="Sadzewicz L."/>
            <person name="Sears K."/>
            <person name="Seidman D."/>
            <person name="Sengamalay N."/>
            <person name="Stenos J."/>
            <person name="Tallon L.J."/>
            <person name="Vincent G."/>
            <person name="Fraser C.M."/>
            <person name="Munderloh U."/>
            <person name="Dunning-Hotopp J.C."/>
        </authorList>
    </citation>
    <scope>NUCLEOTIDE SEQUENCE [LARGE SCALE GENOMIC DNA]</scope>
    <source>
        <strain evidence="1 3">CRT53-1</strain>
    </source>
</reference>
<comment type="caution">
    <text evidence="1">The sequence shown here is derived from an EMBL/GenBank/DDBJ whole genome shotgun (WGS) entry which is preliminary data.</text>
</comment>
<dbReference type="Proteomes" id="UP000033722">
    <property type="component" value="Unassembled WGS sequence"/>
</dbReference>
<evidence type="ECO:0000313" key="2">
    <source>
        <dbReference type="EMBL" id="KJV84031.1"/>
    </source>
</evidence>
<organism evidence="1 3">
    <name type="scientific">Anaplasma phagocytophilum str. CRT53-1</name>
    <dbReference type="NCBI Taxonomy" id="1359157"/>
    <lineage>
        <taxon>Bacteria</taxon>
        <taxon>Pseudomonadati</taxon>
        <taxon>Pseudomonadota</taxon>
        <taxon>Alphaproteobacteria</taxon>
        <taxon>Rickettsiales</taxon>
        <taxon>Anaplasmataceae</taxon>
        <taxon>Anaplasma</taxon>
        <taxon>phagocytophilum group</taxon>
    </lineage>
</organism>
<dbReference type="EMBL" id="LAOD01000025">
    <property type="protein sequence ID" value="KJV83807.1"/>
    <property type="molecule type" value="Genomic_DNA"/>
</dbReference>
<evidence type="ECO:0000313" key="3">
    <source>
        <dbReference type="Proteomes" id="UP000033722"/>
    </source>
</evidence>
<sequence>MSCTDLEIKVLGCGIAHYIRSVYGTVRSSAGVVMLNLNAKGKGVIIRLVLQC</sequence>
<evidence type="ECO:0000313" key="1">
    <source>
        <dbReference type="EMBL" id="KJV83807.1"/>
    </source>
</evidence>